<dbReference type="RefSeq" id="XP_018294851.1">
    <property type="nucleotide sequence ID" value="XM_018441052.1"/>
</dbReference>
<dbReference type="OrthoDB" id="2250876at2759"/>
<name>A0A167NX87_PHYB8</name>
<dbReference type="AlphaFoldDB" id="A0A167NX87"/>
<dbReference type="InParanoid" id="A0A167NX87"/>
<keyword evidence="2" id="KW-1185">Reference proteome</keyword>
<evidence type="ECO:0000313" key="1">
    <source>
        <dbReference type="EMBL" id="OAD76811.1"/>
    </source>
</evidence>
<accession>A0A167NX87</accession>
<dbReference type="VEuPathDB" id="FungiDB:PHYBLDRAFT_62992"/>
<sequence>MDLPDDKKQKKMLIAELVDLNPMTIFDKTNREHNMIATSLSQYEHVLICDKSNSRVSGLPQRRNFQMLDAGDQRPVASILFHMIPNSHLSCISVTDYTEMDENIATILNIDWTRRLWMRVVCARVIEGLILVNPLYNKYPTLDAHNEQTKAKSYQSLNTTLSHPATRYPNVELFIVEEDNGLKLELGTKIINVLLTSSTRMDKYLSIRKLHLFDEYAQLRQQTSCARCLLLSGHLPTITLVRTRIQMRKIASQLFRAVAASVWEQSENFILSRHCVNDQQKNINRLLTNLANEISPSRSTANAKVTHAICQIFTM</sequence>
<proteinExistence type="predicted"/>
<organism evidence="1 2">
    <name type="scientific">Phycomyces blakesleeanus (strain ATCC 8743b / DSM 1359 / FGSC 10004 / NBRC 33097 / NRRL 1555)</name>
    <dbReference type="NCBI Taxonomy" id="763407"/>
    <lineage>
        <taxon>Eukaryota</taxon>
        <taxon>Fungi</taxon>
        <taxon>Fungi incertae sedis</taxon>
        <taxon>Mucoromycota</taxon>
        <taxon>Mucoromycotina</taxon>
        <taxon>Mucoromycetes</taxon>
        <taxon>Mucorales</taxon>
        <taxon>Phycomycetaceae</taxon>
        <taxon>Phycomyces</taxon>
    </lineage>
</organism>
<reference evidence="2" key="1">
    <citation type="submission" date="2015-06" db="EMBL/GenBank/DDBJ databases">
        <title>Expansion of signal transduction pathways in fungi by whole-genome duplication.</title>
        <authorList>
            <consortium name="DOE Joint Genome Institute"/>
            <person name="Corrochano L.M."/>
            <person name="Kuo A."/>
            <person name="Marcet-Houben M."/>
            <person name="Polaino S."/>
            <person name="Salamov A."/>
            <person name="Villalobos J.M."/>
            <person name="Alvarez M.I."/>
            <person name="Avalos J."/>
            <person name="Benito E.P."/>
            <person name="Benoit I."/>
            <person name="Burger G."/>
            <person name="Camino L.P."/>
            <person name="Canovas D."/>
            <person name="Cerda-Olmedo E."/>
            <person name="Cheng J.-F."/>
            <person name="Dominguez A."/>
            <person name="Elias M."/>
            <person name="Eslava A.P."/>
            <person name="Glaser F."/>
            <person name="Grimwood J."/>
            <person name="Gutierrez G."/>
            <person name="Heitman J."/>
            <person name="Henrissat B."/>
            <person name="Iturriaga E.A."/>
            <person name="Lang B.F."/>
            <person name="Lavin J.L."/>
            <person name="Lee S."/>
            <person name="Li W."/>
            <person name="Lindquist E."/>
            <person name="Lopez-Garcia S."/>
            <person name="Luque E.M."/>
            <person name="Marcos A.T."/>
            <person name="Martin J."/>
            <person name="McCluskey K."/>
            <person name="Medina H.R."/>
            <person name="Miralles-Duran A."/>
            <person name="Miyazaki A."/>
            <person name="Munoz-Torres E."/>
            <person name="Oguiza J.A."/>
            <person name="Ohm R."/>
            <person name="Olmedo M."/>
            <person name="Orejas M."/>
            <person name="Ortiz-Castellanos L."/>
            <person name="Pisabarro A.G."/>
            <person name="Rodriguez-Romero J."/>
            <person name="Ruiz-Herrera J."/>
            <person name="Ruiz-Vazquez R."/>
            <person name="Sanz C."/>
            <person name="Schackwitz W."/>
            <person name="Schmutz J."/>
            <person name="Shahriari M."/>
            <person name="Shelest E."/>
            <person name="Silva-Franco F."/>
            <person name="Soanes D."/>
            <person name="Syed K."/>
            <person name="Tagua V.G."/>
            <person name="Talbot N.J."/>
            <person name="Thon M."/>
            <person name="De vries R.P."/>
            <person name="Wiebenga A."/>
            <person name="Yadav J.S."/>
            <person name="Braun E.L."/>
            <person name="Baker S."/>
            <person name="Garre V."/>
            <person name="Horwitz B."/>
            <person name="Torres-Martinez S."/>
            <person name="Idnurm A."/>
            <person name="Herrera-Estrella A."/>
            <person name="Gabaldon T."/>
            <person name="Grigoriev I.V."/>
        </authorList>
    </citation>
    <scope>NUCLEOTIDE SEQUENCE [LARGE SCALE GENOMIC DNA]</scope>
    <source>
        <strain evidence="2">NRRL 1555(-)</strain>
    </source>
</reference>
<gene>
    <name evidence="1" type="ORF">PHYBLDRAFT_62992</name>
</gene>
<dbReference type="EMBL" id="KV440975">
    <property type="protein sequence ID" value="OAD76811.1"/>
    <property type="molecule type" value="Genomic_DNA"/>
</dbReference>
<dbReference type="GeneID" id="29001958"/>
<dbReference type="Proteomes" id="UP000077315">
    <property type="component" value="Unassembled WGS sequence"/>
</dbReference>
<protein>
    <submittedName>
        <fullName evidence="1">Uncharacterized protein</fullName>
    </submittedName>
</protein>
<evidence type="ECO:0000313" key="2">
    <source>
        <dbReference type="Proteomes" id="UP000077315"/>
    </source>
</evidence>